<evidence type="ECO:0000313" key="2">
    <source>
        <dbReference type="EMBL" id="GEM43615.1"/>
    </source>
</evidence>
<keyword evidence="3" id="KW-1185">Reference proteome</keyword>
<feature type="region of interest" description="Disordered" evidence="1">
    <location>
        <begin position="1"/>
        <end position="22"/>
    </location>
</feature>
<dbReference type="EMBL" id="BJXA01000106">
    <property type="protein sequence ID" value="GEM43615.1"/>
    <property type="molecule type" value="Genomic_DNA"/>
</dbReference>
<evidence type="ECO:0000313" key="3">
    <source>
        <dbReference type="Proteomes" id="UP000321424"/>
    </source>
</evidence>
<feature type="compositionally biased region" description="Basic and acidic residues" evidence="1">
    <location>
        <begin position="186"/>
        <end position="203"/>
    </location>
</feature>
<gene>
    <name evidence="2" type="ORF">NN4_81340</name>
</gene>
<name>A0A511MSN6_9NOCA</name>
<sequence length="203" mass="22760">MNSEPPPRRRPVANPDYQPVPREITPEHRRLAEEFAAIVTPRWSERAVSACLQWLMTSNIPVSWRVTVEDAWVEEEWTVVVVYRSQFFDGPLALRRTTHDPHSNTFSSMYSPQLSSAPDPVQFGRDVADFDIGEPLGTVTDHVRVDDNGIQWWGKLPATPDQPESQLGGASDSATGCQGQSSVHVRRPEPPTRTEESTHDSSC</sequence>
<dbReference type="Proteomes" id="UP000321424">
    <property type="component" value="Unassembled WGS sequence"/>
</dbReference>
<reference evidence="2 3" key="1">
    <citation type="submission" date="2019-07" db="EMBL/GenBank/DDBJ databases">
        <title>Whole genome shotgun sequence of Nocardia ninae NBRC 108245.</title>
        <authorList>
            <person name="Hosoyama A."/>
            <person name="Uohara A."/>
            <person name="Ohji S."/>
            <person name="Ichikawa N."/>
        </authorList>
    </citation>
    <scope>NUCLEOTIDE SEQUENCE [LARGE SCALE GENOMIC DNA]</scope>
    <source>
        <strain evidence="2 3">NBRC 108245</strain>
    </source>
</reference>
<organism evidence="2 3">
    <name type="scientific">Nocardia ninae NBRC 108245</name>
    <dbReference type="NCBI Taxonomy" id="1210091"/>
    <lineage>
        <taxon>Bacteria</taxon>
        <taxon>Bacillati</taxon>
        <taxon>Actinomycetota</taxon>
        <taxon>Actinomycetes</taxon>
        <taxon>Mycobacteriales</taxon>
        <taxon>Nocardiaceae</taxon>
        <taxon>Nocardia</taxon>
    </lineage>
</organism>
<evidence type="ECO:0000256" key="1">
    <source>
        <dbReference type="SAM" id="MobiDB-lite"/>
    </source>
</evidence>
<proteinExistence type="predicted"/>
<accession>A0A511MSN6</accession>
<feature type="region of interest" description="Disordered" evidence="1">
    <location>
        <begin position="154"/>
        <end position="203"/>
    </location>
</feature>
<feature type="compositionally biased region" description="Polar residues" evidence="1">
    <location>
        <begin position="172"/>
        <end position="183"/>
    </location>
</feature>
<dbReference type="AlphaFoldDB" id="A0A511MSN6"/>
<comment type="caution">
    <text evidence="2">The sequence shown here is derived from an EMBL/GenBank/DDBJ whole genome shotgun (WGS) entry which is preliminary data.</text>
</comment>
<protein>
    <submittedName>
        <fullName evidence="2">Uncharacterized protein</fullName>
    </submittedName>
</protein>